<comment type="caution">
    <text evidence="9">The sequence shown here is derived from an EMBL/GenBank/DDBJ whole genome shotgun (WGS) entry which is preliminary data.</text>
</comment>
<keyword evidence="4" id="KW-0788">Thiol protease</keyword>
<dbReference type="Proteomes" id="UP001159427">
    <property type="component" value="Unassembled WGS sequence"/>
</dbReference>
<protein>
    <recommendedName>
        <fullName evidence="11">Caspase-8</fullName>
    </recommendedName>
</protein>
<dbReference type="CDD" id="cd00032">
    <property type="entry name" value="CASc"/>
    <property type="match status" value="1"/>
</dbReference>
<dbReference type="PROSITE" id="PS50207">
    <property type="entry name" value="CASPASE_P10"/>
    <property type="match status" value="1"/>
</dbReference>
<dbReference type="Pfam" id="PF13424">
    <property type="entry name" value="TPR_12"/>
    <property type="match status" value="2"/>
</dbReference>
<dbReference type="PANTHER" id="PTHR10098">
    <property type="entry name" value="RAPSYN-RELATED"/>
    <property type="match status" value="1"/>
</dbReference>
<dbReference type="InterPro" id="IPR011990">
    <property type="entry name" value="TPR-like_helical_dom_sf"/>
</dbReference>
<evidence type="ECO:0000259" key="8">
    <source>
        <dbReference type="PROSITE" id="PS50208"/>
    </source>
</evidence>
<name>A0ABN8LE13_9CNID</name>
<dbReference type="PROSITE" id="PS01122">
    <property type="entry name" value="CASPASE_CYS"/>
    <property type="match status" value="1"/>
</dbReference>
<dbReference type="InterPro" id="IPR015917">
    <property type="entry name" value="Pept_C14A"/>
</dbReference>
<evidence type="ECO:0000256" key="4">
    <source>
        <dbReference type="ARBA" id="ARBA00022807"/>
    </source>
</evidence>
<dbReference type="SUPFAM" id="SSF52129">
    <property type="entry name" value="Caspase-like"/>
    <property type="match status" value="1"/>
</dbReference>
<keyword evidence="5" id="KW-0865">Zymogen</keyword>
<dbReference type="Gene3D" id="1.25.40.10">
    <property type="entry name" value="Tetratricopeptide repeat domain"/>
    <property type="match status" value="3"/>
</dbReference>
<dbReference type="InterPro" id="IPR001309">
    <property type="entry name" value="Pept_C14_p20"/>
</dbReference>
<proteinExistence type="inferred from homology"/>
<accession>A0ABN8LE13</accession>
<gene>
    <name evidence="9" type="ORF">PEVE_00015562</name>
</gene>
<dbReference type="SMART" id="SM00115">
    <property type="entry name" value="CASc"/>
    <property type="match status" value="1"/>
</dbReference>
<evidence type="ECO:0000313" key="10">
    <source>
        <dbReference type="Proteomes" id="UP001159427"/>
    </source>
</evidence>
<sequence>MEKIVEEAKYTYRRKEYQQCIGYANEGLRLAKDMGDKQGEARACGLLAWSYYWCGDYEGSIKFGKESLCTAKDAGDRLLEEAAAGVLARSYYMVGDYKQSIEYGRHSLSITVKDLAKTVQEGDVGSVPYELSPEYSEKALSMGNKVREEHACCVLAWSYFRDGDFKQSIYYGKQSLSIATELGGRGRQAAAGDVLAWSYYRVGDFEQSIEYGKQSLNIAKERGLSSREDDACRVLAWSYFELKDYTHSIEYSEQSLRITKRNRDRVAEADSCGVLAWSYYEVGDYEKSIEYGNQSVSIANKEPDVEQRVRIADAYGALAWSYYKLGCLEQSVQYGKQSLKIAMEKGNRVLKAEACRVLAWCYLLLGDSTQDYTQSIEYGKQSLTIAKETGNKLWEAEACRVLARSYYKVGDFKQSKEHGSQLLSIAKEEGNKKVEAEAYDILMTSHLLDSDVRANEFEGTMTEAETQATGGLTNISSAVFPGFHPGTDKDYKMIAIPRGITLIVNNKIFASEAHPPRHGSEKDVDQIETLFTKLGFEVRKRENLSRLQLLKELDDVACQDHSAYDCFVLWLMSHGRSGEVFCSDGNTIPIQTLHDMLSECNTLRDKPKLFFIQACRGDGEDEGVSVSANTGISSYEQHSPSQVDSPIDAVKKPTPRVPTHADFLYAFSTVDEYVSYRHKALGSYYVRGLVEAFRERAVYDHLLDILTVVNQKVSTMEANMPSVGNKNEIKILKQMPEVKHTLRKKVRF</sequence>
<evidence type="ECO:0000256" key="1">
    <source>
        <dbReference type="ARBA" id="ARBA00010134"/>
    </source>
</evidence>
<evidence type="ECO:0000256" key="3">
    <source>
        <dbReference type="ARBA" id="ARBA00022801"/>
    </source>
</evidence>
<dbReference type="InterPro" id="IPR033139">
    <property type="entry name" value="Caspase_cys_AS"/>
</dbReference>
<dbReference type="InterPro" id="IPR011600">
    <property type="entry name" value="Pept_C14_caspase"/>
</dbReference>
<dbReference type="SMART" id="SM00028">
    <property type="entry name" value="TPR"/>
    <property type="match status" value="9"/>
</dbReference>
<keyword evidence="10" id="KW-1185">Reference proteome</keyword>
<organism evidence="9 10">
    <name type="scientific">Porites evermanni</name>
    <dbReference type="NCBI Taxonomy" id="104178"/>
    <lineage>
        <taxon>Eukaryota</taxon>
        <taxon>Metazoa</taxon>
        <taxon>Cnidaria</taxon>
        <taxon>Anthozoa</taxon>
        <taxon>Hexacorallia</taxon>
        <taxon>Scleractinia</taxon>
        <taxon>Fungiina</taxon>
        <taxon>Poritidae</taxon>
        <taxon>Porites</taxon>
    </lineage>
</organism>
<dbReference type="Pfam" id="PF00656">
    <property type="entry name" value="Peptidase_C14"/>
    <property type="match status" value="1"/>
</dbReference>
<feature type="domain" description="Caspase family p20" evidence="8">
    <location>
        <begin position="497"/>
        <end position="619"/>
    </location>
</feature>
<dbReference type="PRINTS" id="PR00376">
    <property type="entry name" value="IL1BCENZYME"/>
</dbReference>
<keyword evidence="3" id="KW-0378">Hydrolase</keyword>
<dbReference type="SUPFAM" id="SSF48452">
    <property type="entry name" value="TPR-like"/>
    <property type="match status" value="3"/>
</dbReference>
<dbReference type="InterPro" id="IPR029030">
    <property type="entry name" value="Caspase-like_dom_sf"/>
</dbReference>
<evidence type="ECO:0000313" key="9">
    <source>
        <dbReference type="EMBL" id="CAH3015329.1"/>
    </source>
</evidence>
<keyword evidence="2" id="KW-0645">Protease</keyword>
<dbReference type="InterPro" id="IPR016129">
    <property type="entry name" value="Caspase_his_AS"/>
</dbReference>
<comment type="similarity">
    <text evidence="1 6">Belongs to the peptidase C14A family.</text>
</comment>
<dbReference type="PANTHER" id="PTHR10098:SF108">
    <property type="entry name" value="TETRATRICOPEPTIDE REPEAT PROTEIN 28"/>
    <property type="match status" value="1"/>
</dbReference>
<evidence type="ECO:0008006" key="11">
    <source>
        <dbReference type="Google" id="ProtNLM"/>
    </source>
</evidence>
<dbReference type="PROSITE" id="PS01121">
    <property type="entry name" value="CASPASE_HIS"/>
    <property type="match status" value="1"/>
</dbReference>
<reference evidence="9 10" key="1">
    <citation type="submission" date="2022-05" db="EMBL/GenBank/DDBJ databases">
        <authorList>
            <consortium name="Genoscope - CEA"/>
            <person name="William W."/>
        </authorList>
    </citation>
    <scope>NUCLEOTIDE SEQUENCE [LARGE SCALE GENOMIC DNA]</scope>
</reference>
<evidence type="ECO:0000256" key="5">
    <source>
        <dbReference type="ARBA" id="ARBA00023145"/>
    </source>
</evidence>
<evidence type="ECO:0000259" key="7">
    <source>
        <dbReference type="PROSITE" id="PS50207"/>
    </source>
</evidence>
<dbReference type="PROSITE" id="PS50208">
    <property type="entry name" value="CASPASE_P20"/>
    <property type="match status" value="1"/>
</dbReference>
<evidence type="ECO:0000256" key="6">
    <source>
        <dbReference type="RuleBase" id="RU003971"/>
    </source>
</evidence>
<dbReference type="EMBL" id="CALNXI010000022">
    <property type="protein sequence ID" value="CAH3015329.1"/>
    <property type="molecule type" value="Genomic_DNA"/>
</dbReference>
<feature type="domain" description="Caspase family p10" evidence="7">
    <location>
        <begin position="653"/>
        <end position="748"/>
    </location>
</feature>
<dbReference type="Gene3D" id="3.40.50.1460">
    <property type="match status" value="1"/>
</dbReference>
<dbReference type="InterPro" id="IPR019734">
    <property type="entry name" value="TPR_rpt"/>
</dbReference>
<evidence type="ECO:0000256" key="2">
    <source>
        <dbReference type="ARBA" id="ARBA00022670"/>
    </source>
</evidence>
<dbReference type="InterPro" id="IPR002138">
    <property type="entry name" value="Pept_C14_p10"/>
</dbReference>